<sequence length="60" mass="7251">MWYVNNQCGGVLLVTNSIFLHPFWWFVPSLTLQIHFLMYLNMCSHYIFAEWMHALHMSET</sequence>
<feature type="transmembrane region" description="Helical" evidence="1">
    <location>
        <begin position="23"/>
        <end position="48"/>
    </location>
</feature>
<organism evidence="2">
    <name type="scientific">Solanum chacoense</name>
    <name type="common">Chaco potato</name>
    <dbReference type="NCBI Taxonomy" id="4108"/>
    <lineage>
        <taxon>Eukaryota</taxon>
        <taxon>Viridiplantae</taxon>
        <taxon>Streptophyta</taxon>
        <taxon>Embryophyta</taxon>
        <taxon>Tracheophyta</taxon>
        <taxon>Spermatophyta</taxon>
        <taxon>Magnoliopsida</taxon>
        <taxon>eudicotyledons</taxon>
        <taxon>Gunneridae</taxon>
        <taxon>Pentapetalae</taxon>
        <taxon>asterids</taxon>
        <taxon>lamiids</taxon>
        <taxon>Solanales</taxon>
        <taxon>Solanaceae</taxon>
        <taxon>Solanoideae</taxon>
        <taxon>Solaneae</taxon>
        <taxon>Solanum</taxon>
    </lineage>
</organism>
<accession>A0A0V0GMP7</accession>
<keyword evidence="1" id="KW-0812">Transmembrane</keyword>
<protein>
    <submittedName>
        <fullName evidence="2">Putative ovule protein</fullName>
    </submittedName>
</protein>
<reference evidence="2" key="1">
    <citation type="submission" date="2015-12" db="EMBL/GenBank/DDBJ databases">
        <title>Gene expression during late stages of embryo sac development: a critical building block for successful pollen-pistil interactions.</title>
        <authorList>
            <person name="Liu Y."/>
            <person name="Joly V."/>
            <person name="Sabar M."/>
            <person name="Matton D.P."/>
        </authorList>
    </citation>
    <scope>NUCLEOTIDE SEQUENCE</scope>
</reference>
<dbReference type="AlphaFoldDB" id="A0A0V0GMP7"/>
<evidence type="ECO:0000313" key="2">
    <source>
        <dbReference type="EMBL" id="JAP09310.1"/>
    </source>
</evidence>
<keyword evidence="1" id="KW-0472">Membrane</keyword>
<evidence type="ECO:0000256" key="1">
    <source>
        <dbReference type="SAM" id="Phobius"/>
    </source>
</evidence>
<dbReference type="EMBL" id="GEDG01035256">
    <property type="protein sequence ID" value="JAP09310.1"/>
    <property type="molecule type" value="Transcribed_RNA"/>
</dbReference>
<keyword evidence="1" id="KW-1133">Transmembrane helix</keyword>
<name>A0A0V0GMP7_SOLCH</name>
<proteinExistence type="predicted"/>